<dbReference type="GO" id="GO:0005743">
    <property type="term" value="C:mitochondrial inner membrane"/>
    <property type="evidence" value="ECO:0007669"/>
    <property type="project" value="UniProtKB-SubCell"/>
</dbReference>
<evidence type="ECO:0000256" key="4">
    <source>
        <dbReference type="ARBA" id="ARBA00022692"/>
    </source>
</evidence>
<comment type="caution">
    <text evidence="10">The sequence shown here is derived from an EMBL/GenBank/DDBJ whole genome shotgun (WGS) entry which is preliminary data.</text>
</comment>
<dbReference type="Pfam" id="PF14138">
    <property type="entry name" value="COX16"/>
    <property type="match status" value="1"/>
</dbReference>
<comment type="similarity">
    <text evidence="2">Belongs to the COX16 family.</text>
</comment>
<evidence type="ECO:0000256" key="7">
    <source>
        <dbReference type="ARBA" id="ARBA00023128"/>
    </source>
</evidence>
<keyword evidence="4 9" id="KW-0812">Transmembrane</keyword>
<name>A0ABD2XGF0_9HYME</name>
<accession>A0ABD2XGF0</accession>
<dbReference type="PANTHER" id="PTHR17130:SF14">
    <property type="entry name" value="CYTOCHROME C OXIDASE ASSEMBLY PROTEIN COX16 HOMOLOG, MITOCHONDRIAL"/>
    <property type="match status" value="1"/>
</dbReference>
<comment type="subcellular location">
    <subcellularLocation>
        <location evidence="1">Mitochondrion inner membrane</location>
        <topology evidence="1">Single-pass membrane protein</topology>
    </subcellularLocation>
</comment>
<keyword evidence="6 9" id="KW-1133">Transmembrane helix</keyword>
<evidence type="ECO:0000313" key="11">
    <source>
        <dbReference type="Proteomes" id="UP001627154"/>
    </source>
</evidence>
<evidence type="ECO:0000256" key="8">
    <source>
        <dbReference type="ARBA" id="ARBA00023136"/>
    </source>
</evidence>
<dbReference type="AlphaFoldDB" id="A0ABD2XGF0"/>
<organism evidence="10 11">
    <name type="scientific">Trichogramma kaykai</name>
    <dbReference type="NCBI Taxonomy" id="54128"/>
    <lineage>
        <taxon>Eukaryota</taxon>
        <taxon>Metazoa</taxon>
        <taxon>Ecdysozoa</taxon>
        <taxon>Arthropoda</taxon>
        <taxon>Hexapoda</taxon>
        <taxon>Insecta</taxon>
        <taxon>Pterygota</taxon>
        <taxon>Neoptera</taxon>
        <taxon>Endopterygota</taxon>
        <taxon>Hymenoptera</taxon>
        <taxon>Apocrita</taxon>
        <taxon>Proctotrupomorpha</taxon>
        <taxon>Chalcidoidea</taxon>
        <taxon>Trichogrammatidae</taxon>
        <taxon>Trichogramma</taxon>
    </lineage>
</organism>
<evidence type="ECO:0000256" key="2">
    <source>
        <dbReference type="ARBA" id="ARBA00008370"/>
    </source>
</evidence>
<evidence type="ECO:0000256" key="9">
    <source>
        <dbReference type="SAM" id="Phobius"/>
    </source>
</evidence>
<keyword evidence="7" id="KW-0496">Mitochondrion</keyword>
<reference evidence="10 11" key="1">
    <citation type="journal article" date="2024" name="bioRxiv">
        <title>A reference genome for Trichogramma kaykai: A tiny desert-dwelling parasitoid wasp with competing sex-ratio distorters.</title>
        <authorList>
            <person name="Culotta J."/>
            <person name="Lindsey A.R."/>
        </authorList>
    </citation>
    <scope>NUCLEOTIDE SEQUENCE [LARGE SCALE GENOMIC DNA]</scope>
    <source>
        <strain evidence="10 11">KSX58</strain>
    </source>
</reference>
<gene>
    <name evidence="10" type="ORF">TKK_003339</name>
</gene>
<dbReference type="EMBL" id="JBJJXI010000027">
    <property type="protein sequence ID" value="KAL3403933.1"/>
    <property type="molecule type" value="Genomic_DNA"/>
</dbReference>
<evidence type="ECO:0000256" key="3">
    <source>
        <dbReference type="ARBA" id="ARBA00021814"/>
    </source>
</evidence>
<evidence type="ECO:0000256" key="6">
    <source>
        <dbReference type="ARBA" id="ARBA00022989"/>
    </source>
</evidence>
<keyword evidence="5" id="KW-0999">Mitochondrion inner membrane</keyword>
<proteinExistence type="inferred from homology"/>
<feature type="transmembrane region" description="Helical" evidence="9">
    <location>
        <begin position="20"/>
        <end position="41"/>
    </location>
</feature>
<keyword evidence="8 9" id="KW-0472">Membrane</keyword>
<dbReference type="InterPro" id="IPR020164">
    <property type="entry name" value="Cyt_c_Oxase_assmbl_COX16"/>
</dbReference>
<evidence type="ECO:0000313" key="10">
    <source>
        <dbReference type="EMBL" id="KAL3403933.1"/>
    </source>
</evidence>
<evidence type="ECO:0000256" key="1">
    <source>
        <dbReference type="ARBA" id="ARBA00004434"/>
    </source>
</evidence>
<dbReference type="PANTHER" id="PTHR17130">
    <property type="entry name" value="MITOCHONDRIAL OUTER MEMBRANE PROTEIN 25"/>
    <property type="match status" value="1"/>
</dbReference>
<protein>
    <recommendedName>
        <fullName evidence="3">Cytochrome c oxidase assembly protein COX16 homolog, mitochondrial</fullName>
    </recommendedName>
</protein>
<keyword evidence="11" id="KW-1185">Reference proteome</keyword>
<evidence type="ECO:0000256" key="5">
    <source>
        <dbReference type="ARBA" id="ARBA00022792"/>
    </source>
</evidence>
<dbReference type="Proteomes" id="UP001627154">
    <property type="component" value="Unassembled WGS sequence"/>
</dbReference>
<sequence length="101" mass="11858">MLQFTIKSFFQKSLLSRKTIKFGIPFLVFMVGGSFGLQNFAEIRYRYRSVETVDPKDEARKLGLKIKSPEKTTIEATYEELKKTDIDHWENKRIPRPAGWN</sequence>